<feature type="non-terminal residue" evidence="1">
    <location>
        <position position="22"/>
    </location>
</feature>
<sequence>MNWFEILECVVLGILLGCIFIM</sequence>
<dbReference type="EMBL" id="LAZR01021135">
    <property type="protein sequence ID" value="KKL86376.1"/>
    <property type="molecule type" value="Genomic_DNA"/>
</dbReference>
<organism evidence="1">
    <name type="scientific">marine sediment metagenome</name>
    <dbReference type="NCBI Taxonomy" id="412755"/>
    <lineage>
        <taxon>unclassified sequences</taxon>
        <taxon>metagenomes</taxon>
        <taxon>ecological metagenomes</taxon>
    </lineage>
</organism>
<comment type="caution">
    <text evidence="1">The sequence shown here is derived from an EMBL/GenBank/DDBJ whole genome shotgun (WGS) entry which is preliminary data.</text>
</comment>
<gene>
    <name evidence="1" type="ORF">LCGC14_1945370</name>
</gene>
<reference evidence="1" key="1">
    <citation type="journal article" date="2015" name="Nature">
        <title>Complex archaea that bridge the gap between prokaryotes and eukaryotes.</title>
        <authorList>
            <person name="Spang A."/>
            <person name="Saw J.H."/>
            <person name="Jorgensen S.L."/>
            <person name="Zaremba-Niedzwiedzka K."/>
            <person name="Martijn J."/>
            <person name="Lind A.E."/>
            <person name="van Eijk R."/>
            <person name="Schleper C."/>
            <person name="Guy L."/>
            <person name="Ettema T.J."/>
        </authorList>
    </citation>
    <scope>NUCLEOTIDE SEQUENCE</scope>
</reference>
<accession>A0A0F9G7D7</accession>
<evidence type="ECO:0000313" key="1">
    <source>
        <dbReference type="EMBL" id="KKL86376.1"/>
    </source>
</evidence>
<name>A0A0F9G7D7_9ZZZZ</name>
<proteinExistence type="predicted"/>
<dbReference type="AlphaFoldDB" id="A0A0F9G7D7"/>
<protein>
    <submittedName>
        <fullName evidence="1">Uncharacterized protein</fullName>
    </submittedName>
</protein>